<reference evidence="7" key="2">
    <citation type="journal article" date="2019" name="Genome Biol. Evol.">
        <title>Day and night: Metabolic profiles and evolutionary relationships of six axenic non-marine cyanobacteria.</title>
        <authorList>
            <person name="Will S.E."/>
            <person name="Henke P."/>
            <person name="Boedeker C."/>
            <person name="Huang S."/>
            <person name="Brinkmann H."/>
            <person name="Rohde M."/>
            <person name="Jarek M."/>
            <person name="Friedl T."/>
            <person name="Seufert S."/>
            <person name="Schumacher M."/>
            <person name="Overmann J."/>
            <person name="Neumann-Schaal M."/>
            <person name="Petersen J."/>
        </authorList>
    </citation>
    <scope>NUCLEOTIDE SEQUENCE [LARGE SCALE GENOMIC DNA]</scope>
    <source>
        <strain evidence="7">PCC 7102</strain>
    </source>
</reference>
<sequence>MGIASSKKLSGQEIISKINGNYRSGKSDLGRDFFSPCLKYCNRYRRAVGYFSSGALIVWSGALEEILTDDVKIQLIISPNLSIEDKEALQRSLDEAERRKLRQTIADKVITDALSSPEKLNTADVRLELLAWLVANERLIIRFAFPEHMEDAGIFHEKIGIFDFPWGDTVAFTGSANESSMGHSRNYESIDVYRNWLSADIERVKTKVDEFEEAWNSQAQGLKIIPLSEEAIKLIKINAPNKKPSISPKNQTITPSNPTNDVLEPKVYEEKWRHQDEAVDKFLQVGHGVLEMATGTGKTRTTTKILSNLDDEEKLDAIIISTEGTDLLDQWAREIEPWSIGRRKPFRVLKHYASHHQLESFVNNNKGAVLIVSREKLAFLFKRLAPEKRKRMIIVHDEVHGLGSPVLRQSLAGQHQTFGYRLGLSATPEREYDIDGTEFIFQELGNVVFKFGLKDAIEQGILCEFNYIPLYYQLTDNDKQRLKQVYNKQSARAQVGNPMSQTELWIELARVYKTAEQKPDIFASFLRENSQYTRSTIIFVDNREYGYKILETIHGYTYKYRTYYAEDDRANLNKFANGNIDCLITCHRISQGIDIKNLKNVILFSSSRARLETIQRIGRCLRVNPNFPEKRATVIDFILQSEPDEDKDIISADEERYLWLSELSNTRRK</sequence>
<dbReference type="SUPFAM" id="SSF52540">
    <property type="entry name" value="P-loop containing nucleoside triphosphate hydrolases"/>
    <property type="match status" value="1"/>
</dbReference>
<dbReference type="RefSeq" id="WP_127080513.1">
    <property type="nucleotide sequence ID" value="NZ_RSCL01000004.1"/>
</dbReference>
<evidence type="ECO:0000256" key="1">
    <source>
        <dbReference type="ARBA" id="ARBA00022741"/>
    </source>
</evidence>
<dbReference type="PROSITE" id="PS51192">
    <property type="entry name" value="HELICASE_ATP_BIND_1"/>
    <property type="match status" value="1"/>
</dbReference>
<dbReference type="EMBL" id="RSCL01000004">
    <property type="protein sequence ID" value="RUT07624.1"/>
    <property type="molecule type" value="Genomic_DNA"/>
</dbReference>
<organism evidence="7 8">
    <name type="scientific">Dulcicalothrix desertica PCC 7102</name>
    <dbReference type="NCBI Taxonomy" id="232991"/>
    <lineage>
        <taxon>Bacteria</taxon>
        <taxon>Bacillati</taxon>
        <taxon>Cyanobacteriota</taxon>
        <taxon>Cyanophyceae</taxon>
        <taxon>Nostocales</taxon>
        <taxon>Calotrichaceae</taxon>
        <taxon>Dulcicalothrix</taxon>
    </lineage>
</organism>
<evidence type="ECO:0000313" key="7">
    <source>
        <dbReference type="EMBL" id="RUT07624.1"/>
    </source>
</evidence>
<comment type="caution">
    <text evidence="7">The sequence shown here is derived from an EMBL/GenBank/DDBJ whole genome shotgun (WGS) entry which is preliminary data.</text>
</comment>
<dbReference type="OrthoDB" id="9802848at2"/>
<evidence type="ECO:0000256" key="4">
    <source>
        <dbReference type="ARBA" id="ARBA00022840"/>
    </source>
</evidence>
<dbReference type="GO" id="GO:0004386">
    <property type="term" value="F:helicase activity"/>
    <property type="evidence" value="ECO:0007669"/>
    <property type="project" value="UniProtKB-KW"/>
</dbReference>
<dbReference type="PANTHER" id="PTHR11274:SF0">
    <property type="entry name" value="GENERAL TRANSCRIPTION AND DNA REPAIR FACTOR IIH HELICASE SUBUNIT XPB"/>
    <property type="match status" value="1"/>
</dbReference>
<dbReference type="InterPro" id="IPR006935">
    <property type="entry name" value="Helicase/UvrB_N"/>
</dbReference>
<dbReference type="InterPro" id="IPR027417">
    <property type="entry name" value="P-loop_NTPase"/>
</dbReference>
<dbReference type="InterPro" id="IPR014001">
    <property type="entry name" value="Helicase_ATP-bd"/>
</dbReference>
<evidence type="ECO:0000256" key="2">
    <source>
        <dbReference type="ARBA" id="ARBA00022801"/>
    </source>
</evidence>
<evidence type="ECO:0000259" key="6">
    <source>
        <dbReference type="PROSITE" id="PS51194"/>
    </source>
</evidence>
<dbReference type="InterPro" id="IPR050615">
    <property type="entry name" value="ATP-dep_DNA_Helicase"/>
</dbReference>
<dbReference type="Gene3D" id="3.30.870.10">
    <property type="entry name" value="Endonuclease Chain A"/>
    <property type="match status" value="1"/>
</dbReference>
<evidence type="ECO:0000313" key="8">
    <source>
        <dbReference type="Proteomes" id="UP000271624"/>
    </source>
</evidence>
<dbReference type="SMART" id="SM00490">
    <property type="entry name" value="HELICc"/>
    <property type="match status" value="1"/>
</dbReference>
<dbReference type="SMART" id="SM00487">
    <property type="entry name" value="DEXDc"/>
    <property type="match status" value="1"/>
</dbReference>
<keyword evidence="8" id="KW-1185">Reference proteome</keyword>
<dbReference type="InterPro" id="IPR025202">
    <property type="entry name" value="PLD-like_dom"/>
</dbReference>
<keyword evidence="1" id="KW-0547">Nucleotide-binding</keyword>
<keyword evidence="4" id="KW-0067">ATP-binding</keyword>
<evidence type="ECO:0000259" key="5">
    <source>
        <dbReference type="PROSITE" id="PS51192"/>
    </source>
</evidence>
<accession>A0A433VND6</accession>
<name>A0A433VND6_9CYAN</name>
<dbReference type="GO" id="GO:0003677">
    <property type="term" value="F:DNA binding"/>
    <property type="evidence" value="ECO:0007669"/>
    <property type="project" value="InterPro"/>
</dbReference>
<reference evidence="7" key="1">
    <citation type="submission" date="2018-12" db="EMBL/GenBank/DDBJ databases">
        <authorList>
            <person name="Will S."/>
            <person name="Neumann-Schaal M."/>
            <person name="Henke P."/>
        </authorList>
    </citation>
    <scope>NUCLEOTIDE SEQUENCE</scope>
    <source>
        <strain evidence="7">PCC 7102</strain>
    </source>
</reference>
<dbReference type="GO" id="GO:0016787">
    <property type="term" value="F:hydrolase activity"/>
    <property type="evidence" value="ECO:0007669"/>
    <property type="project" value="UniProtKB-KW"/>
</dbReference>
<feature type="domain" description="Helicase C-terminal" evidence="6">
    <location>
        <begin position="481"/>
        <end position="669"/>
    </location>
</feature>
<dbReference type="InterPro" id="IPR001650">
    <property type="entry name" value="Helicase_C-like"/>
</dbReference>
<feature type="domain" description="Helicase ATP-binding" evidence="5">
    <location>
        <begin position="279"/>
        <end position="446"/>
    </location>
</feature>
<keyword evidence="3" id="KW-0347">Helicase</keyword>
<dbReference type="PANTHER" id="PTHR11274">
    <property type="entry name" value="RAD25/XP-B DNA REPAIR HELICASE"/>
    <property type="match status" value="1"/>
</dbReference>
<dbReference type="AlphaFoldDB" id="A0A433VND6"/>
<keyword evidence="2" id="KW-0378">Hydrolase</keyword>
<dbReference type="Pfam" id="PF13091">
    <property type="entry name" value="PLDc_2"/>
    <property type="match status" value="1"/>
</dbReference>
<dbReference type="GO" id="GO:0005524">
    <property type="term" value="F:ATP binding"/>
    <property type="evidence" value="ECO:0007669"/>
    <property type="project" value="UniProtKB-KW"/>
</dbReference>
<protein>
    <submittedName>
        <fullName evidence="7">DNA-repair protein</fullName>
    </submittedName>
</protein>
<dbReference type="Gene3D" id="3.40.50.300">
    <property type="entry name" value="P-loop containing nucleotide triphosphate hydrolases"/>
    <property type="match status" value="2"/>
</dbReference>
<proteinExistence type="predicted"/>
<evidence type="ECO:0000256" key="3">
    <source>
        <dbReference type="ARBA" id="ARBA00022806"/>
    </source>
</evidence>
<dbReference type="Pfam" id="PF00271">
    <property type="entry name" value="Helicase_C"/>
    <property type="match status" value="1"/>
</dbReference>
<gene>
    <name evidence="7" type="ORF">DSM106972_018840</name>
</gene>
<dbReference type="PROSITE" id="PS51194">
    <property type="entry name" value="HELICASE_CTER"/>
    <property type="match status" value="1"/>
</dbReference>
<dbReference type="CDD" id="cd09179">
    <property type="entry name" value="PLDc_N_DEXD_a"/>
    <property type="match status" value="1"/>
</dbReference>
<dbReference type="Pfam" id="PF04851">
    <property type="entry name" value="ResIII"/>
    <property type="match status" value="1"/>
</dbReference>
<dbReference type="Proteomes" id="UP000271624">
    <property type="component" value="Unassembled WGS sequence"/>
</dbReference>